<organism evidence="1">
    <name type="scientific">Mesocestoides corti</name>
    <name type="common">Flatworm</name>
    <dbReference type="NCBI Taxonomy" id="53468"/>
    <lineage>
        <taxon>Eukaryota</taxon>
        <taxon>Metazoa</taxon>
        <taxon>Spiralia</taxon>
        <taxon>Lophotrochozoa</taxon>
        <taxon>Platyhelminthes</taxon>
        <taxon>Cestoda</taxon>
        <taxon>Eucestoda</taxon>
        <taxon>Cyclophyllidea</taxon>
        <taxon>Mesocestoididae</taxon>
        <taxon>Mesocestoides</taxon>
    </lineage>
</organism>
<evidence type="ECO:0000313" key="1">
    <source>
        <dbReference type="WBParaSite" id="MCU_006861-RA"/>
    </source>
</evidence>
<accession>A0A5K3FCY7</accession>
<dbReference type="WBParaSite" id="MCU_006861-RA">
    <property type="protein sequence ID" value="MCU_006861-RA"/>
    <property type="gene ID" value="MCU_006861"/>
</dbReference>
<dbReference type="AlphaFoldDB" id="A0A5K3FCY7"/>
<sequence>MGQIKSSSILATCKSPPESYVRQSSSMGADCVFTNAMVTQSTQPSSTLRAISEVHDPHNENADNLLELSQQPLQSESNDAVSTNAHVSCLSPKDFSDPMFVSRTPQTTVSSSVGNSLTGGAKLPSYQVIVSPLPLLLDNLAVSITSVPACLCEEAEEKEFTDALTDSSSSVYSNGRCYSNRPTPSDLSINAPNCKDDDGDSTNLYFYQNRIREHTDNVSQNWRMTEDTDSNIDLWEQVKPLEEGSIYPRGAVERTPRPSQFCGLGYGMFHINGKPDEEKISSV</sequence>
<protein>
    <submittedName>
        <fullName evidence="1">Uncharacterized protein</fullName>
    </submittedName>
</protein>
<name>A0A5K3FCY7_MESCO</name>
<proteinExistence type="predicted"/>
<reference evidence="1" key="1">
    <citation type="submission" date="2019-11" db="UniProtKB">
        <authorList>
            <consortium name="WormBaseParasite"/>
        </authorList>
    </citation>
    <scope>IDENTIFICATION</scope>
</reference>